<accession>A0A175VTC5</accession>
<proteinExistence type="predicted"/>
<dbReference type="Proteomes" id="UP000078237">
    <property type="component" value="Unassembled WGS sequence"/>
</dbReference>
<sequence length="136" mass="15098">MLSSKVARHRIVALLSAERPATPKLACRSLRHPMHHKFQQSRGVAELPGKTNPDNMGGPGGQESFPASSALRKRFEMNTFYGVLCACTVMMIAKLARWNSDPSATYILVHDSTKGELDDVKYIKLPEMPKQSSRSE</sequence>
<evidence type="ECO:0000313" key="2">
    <source>
        <dbReference type="EMBL" id="KXX74777.1"/>
    </source>
</evidence>
<organism evidence="2 3">
    <name type="scientific">Madurella mycetomatis</name>
    <dbReference type="NCBI Taxonomy" id="100816"/>
    <lineage>
        <taxon>Eukaryota</taxon>
        <taxon>Fungi</taxon>
        <taxon>Dikarya</taxon>
        <taxon>Ascomycota</taxon>
        <taxon>Pezizomycotina</taxon>
        <taxon>Sordariomycetes</taxon>
        <taxon>Sordariomycetidae</taxon>
        <taxon>Sordariales</taxon>
        <taxon>Sordariales incertae sedis</taxon>
        <taxon>Madurella</taxon>
    </lineage>
</organism>
<dbReference type="AlphaFoldDB" id="A0A175VTC5"/>
<gene>
    <name evidence="2" type="ORF">MMYC01_208315</name>
</gene>
<evidence type="ECO:0000313" key="3">
    <source>
        <dbReference type="Proteomes" id="UP000078237"/>
    </source>
</evidence>
<feature type="region of interest" description="Disordered" evidence="1">
    <location>
        <begin position="38"/>
        <end position="65"/>
    </location>
</feature>
<dbReference type="EMBL" id="LCTW02000321">
    <property type="protein sequence ID" value="KXX74777.1"/>
    <property type="molecule type" value="Genomic_DNA"/>
</dbReference>
<dbReference type="VEuPathDB" id="FungiDB:MMYC01_208315"/>
<name>A0A175VTC5_9PEZI</name>
<evidence type="ECO:0000256" key="1">
    <source>
        <dbReference type="SAM" id="MobiDB-lite"/>
    </source>
</evidence>
<reference evidence="2 3" key="1">
    <citation type="journal article" date="2016" name="Genome Announc.">
        <title>Genome Sequence of Madurella mycetomatis mm55, Isolated from a Human Mycetoma Case in Sudan.</title>
        <authorList>
            <person name="Smit S."/>
            <person name="Derks M.F."/>
            <person name="Bervoets S."/>
            <person name="Fahal A."/>
            <person name="van Leeuwen W."/>
            <person name="van Belkum A."/>
            <person name="van de Sande W.W."/>
        </authorList>
    </citation>
    <scope>NUCLEOTIDE SEQUENCE [LARGE SCALE GENOMIC DNA]</scope>
    <source>
        <strain evidence="3">mm55</strain>
    </source>
</reference>
<keyword evidence="3" id="KW-1185">Reference proteome</keyword>
<dbReference type="OrthoDB" id="4589054at2759"/>
<protein>
    <submittedName>
        <fullName evidence="2">Uncharacterized protein</fullName>
    </submittedName>
</protein>
<comment type="caution">
    <text evidence="2">The sequence shown here is derived from an EMBL/GenBank/DDBJ whole genome shotgun (WGS) entry which is preliminary data.</text>
</comment>